<gene>
    <name evidence="3" type="ORF">RM877_12205</name>
</gene>
<feature type="compositionally biased region" description="Basic and acidic residues" evidence="1">
    <location>
        <begin position="250"/>
        <end position="270"/>
    </location>
</feature>
<reference evidence="4" key="1">
    <citation type="submission" date="2023-07" db="EMBL/GenBank/DDBJ databases">
        <title>30 novel species of actinomycetes from the DSMZ collection.</title>
        <authorList>
            <person name="Nouioui I."/>
        </authorList>
    </citation>
    <scope>NUCLEOTIDE SEQUENCE [LARGE SCALE GENOMIC DNA]</scope>
    <source>
        <strain evidence="4">DSM 41981</strain>
    </source>
</reference>
<evidence type="ECO:0000313" key="4">
    <source>
        <dbReference type="Proteomes" id="UP001183535"/>
    </source>
</evidence>
<dbReference type="InterPro" id="IPR047659">
    <property type="entry name" value="T7SS_assoc"/>
</dbReference>
<feature type="region of interest" description="Disordered" evidence="1">
    <location>
        <begin position="1"/>
        <end position="48"/>
    </location>
</feature>
<protein>
    <submittedName>
        <fullName evidence="3">Type VII secretion system-associated protein</fullName>
    </submittedName>
</protein>
<organism evidence="3 4">
    <name type="scientific">Streptomyces doudnae</name>
    <dbReference type="NCBI Taxonomy" id="3075536"/>
    <lineage>
        <taxon>Bacteria</taxon>
        <taxon>Bacillati</taxon>
        <taxon>Actinomycetota</taxon>
        <taxon>Actinomycetes</taxon>
        <taxon>Kitasatosporales</taxon>
        <taxon>Streptomycetaceae</taxon>
        <taxon>Streptomyces</taxon>
    </lineage>
</organism>
<name>A0ABD5EL81_9ACTN</name>
<dbReference type="NCBIfam" id="NF033532">
    <property type="entry name" value="lone7para_assoc"/>
    <property type="match status" value="1"/>
</dbReference>
<feature type="compositionally biased region" description="Low complexity" evidence="1">
    <location>
        <begin position="303"/>
        <end position="317"/>
    </location>
</feature>
<evidence type="ECO:0000313" key="3">
    <source>
        <dbReference type="EMBL" id="MDT0435443.1"/>
    </source>
</evidence>
<dbReference type="Proteomes" id="UP001183535">
    <property type="component" value="Unassembled WGS sequence"/>
</dbReference>
<feature type="domain" description="SseB protein N-terminal" evidence="2">
    <location>
        <begin position="119"/>
        <end position="219"/>
    </location>
</feature>
<sequence length="317" mass="32561">MSDNGATAAVPPTDPDGPSSDGARTVGDDPAATAGITVTEGDGMPEPPEEFVRAARLAPDHWLYLTDPAWQGEGAPPDWAVVGQWRSDDTGEIVEWQDNETYQPSPEALGWPEPEDDVDAAIQLATTGYGPAEDVAAALARAEVAVLVTSGGDPVSASAPDGTPVVPVFTAPPYLRAAGRLGFERMPVAALLERMPEGHSLSINSTAPISMVMTVDGLADLASEVAAQAQLDAETAGMEDAAGADGTAEAARDGAPGEHRESLEPGPDREFEADDADDTDDTDEPGELTAHVVTDPVADRETPAGTTDSGATAAGNR</sequence>
<dbReference type="AlphaFoldDB" id="A0ABD5EL81"/>
<comment type="caution">
    <text evidence="3">The sequence shown here is derived from an EMBL/GenBank/DDBJ whole genome shotgun (WGS) entry which is preliminary data.</text>
</comment>
<evidence type="ECO:0000256" key="1">
    <source>
        <dbReference type="SAM" id="MobiDB-lite"/>
    </source>
</evidence>
<evidence type="ECO:0000259" key="2">
    <source>
        <dbReference type="Pfam" id="PF07179"/>
    </source>
</evidence>
<accession>A0ABD5EL81</accession>
<feature type="region of interest" description="Disordered" evidence="1">
    <location>
        <begin position="233"/>
        <end position="317"/>
    </location>
</feature>
<dbReference type="InterPro" id="IPR009839">
    <property type="entry name" value="SseB_N"/>
</dbReference>
<keyword evidence="4" id="KW-1185">Reference proteome</keyword>
<feature type="compositionally biased region" description="Low complexity" evidence="1">
    <location>
        <begin position="233"/>
        <end position="249"/>
    </location>
</feature>
<proteinExistence type="predicted"/>
<dbReference type="EMBL" id="JAVRES010000004">
    <property type="protein sequence ID" value="MDT0435443.1"/>
    <property type="molecule type" value="Genomic_DNA"/>
</dbReference>
<dbReference type="Pfam" id="PF07179">
    <property type="entry name" value="SseB"/>
    <property type="match status" value="1"/>
</dbReference>
<feature type="compositionally biased region" description="Acidic residues" evidence="1">
    <location>
        <begin position="271"/>
        <end position="286"/>
    </location>
</feature>